<dbReference type="VEuPathDB" id="VectorBase:AFAF002916"/>
<reference evidence="3" key="1">
    <citation type="submission" date="2014-01" db="EMBL/GenBank/DDBJ databases">
        <title>The Genome Sequence of Anopheles farauti FAR1 (V2).</title>
        <authorList>
            <consortium name="The Broad Institute Genomics Platform"/>
            <person name="Neafsey D.E."/>
            <person name="Besansky N."/>
            <person name="Howell P."/>
            <person name="Walton C."/>
            <person name="Young S.K."/>
            <person name="Zeng Q."/>
            <person name="Gargeya S."/>
            <person name="Fitzgerald M."/>
            <person name="Haas B."/>
            <person name="Abouelleil A."/>
            <person name="Allen A.W."/>
            <person name="Alvarado L."/>
            <person name="Arachchi H.M."/>
            <person name="Berlin A.M."/>
            <person name="Chapman S.B."/>
            <person name="Gainer-Dewar J."/>
            <person name="Goldberg J."/>
            <person name="Griggs A."/>
            <person name="Gujja S."/>
            <person name="Hansen M."/>
            <person name="Howarth C."/>
            <person name="Imamovic A."/>
            <person name="Ireland A."/>
            <person name="Larimer J."/>
            <person name="McCowan C."/>
            <person name="Murphy C."/>
            <person name="Pearson M."/>
            <person name="Poon T.W."/>
            <person name="Priest M."/>
            <person name="Roberts A."/>
            <person name="Saif S."/>
            <person name="Shea T."/>
            <person name="Sisk P."/>
            <person name="Sykes S."/>
            <person name="Wortman J."/>
            <person name="Nusbaum C."/>
            <person name="Birren B."/>
        </authorList>
    </citation>
    <scope>NUCLEOTIDE SEQUENCE [LARGE SCALE GENOMIC DNA]</scope>
    <source>
        <strain evidence="3">FAR1</strain>
    </source>
</reference>
<dbReference type="STRING" id="69004.A0A182Q4I4"/>
<dbReference type="AlphaFoldDB" id="A0A182Q4I4"/>
<evidence type="ECO:0008006" key="4">
    <source>
        <dbReference type="Google" id="ProtNLM"/>
    </source>
</evidence>
<feature type="region of interest" description="Disordered" evidence="1">
    <location>
        <begin position="38"/>
        <end position="57"/>
    </location>
</feature>
<reference evidence="2" key="2">
    <citation type="submission" date="2020-05" db="UniProtKB">
        <authorList>
            <consortium name="EnsemblMetazoa"/>
        </authorList>
    </citation>
    <scope>IDENTIFICATION</scope>
    <source>
        <strain evidence="2">FAR1</strain>
    </source>
</reference>
<organism evidence="2 3">
    <name type="scientific">Anopheles farauti</name>
    <dbReference type="NCBI Taxonomy" id="69004"/>
    <lineage>
        <taxon>Eukaryota</taxon>
        <taxon>Metazoa</taxon>
        <taxon>Ecdysozoa</taxon>
        <taxon>Arthropoda</taxon>
        <taxon>Hexapoda</taxon>
        <taxon>Insecta</taxon>
        <taxon>Pterygota</taxon>
        <taxon>Neoptera</taxon>
        <taxon>Endopterygota</taxon>
        <taxon>Diptera</taxon>
        <taxon>Nematocera</taxon>
        <taxon>Culicoidea</taxon>
        <taxon>Culicidae</taxon>
        <taxon>Anophelinae</taxon>
        <taxon>Anopheles</taxon>
    </lineage>
</organism>
<dbReference type="EnsemblMetazoa" id="AFAF002916-RA">
    <property type="protein sequence ID" value="AFAF002916-PA"/>
    <property type="gene ID" value="AFAF002916"/>
</dbReference>
<evidence type="ECO:0000313" key="3">
    <source>
        <dbReference type="Proteomes" id="UP000075886"/>
    </source>
</evidence>
<evidence type="ECO:0000256" key="1">
    <source>
        <dbReference type="SAM" id="MobiDB-lite"/>
    </source>
</evidence>
<dbReference type="EMBL" id="AXCN02000372">
    <property type="status" value="NOT_ANNOTATED_CDS"/>
    <property type="molecule type" value="Genomic_DNA"/>
</dbReference>
<protein>
    <recommendedName>
        <fullName evidence="4">SH3 domain-containing protein</fullName>
    </recommendedName>
</protein>
<accession>A0A182Q4I4</accession>
<keyword evidence="3" id="KW-1185">Reference proteome</keyword>
<sequence>MVLHASYQRYSLHDTTESERNLTPLDRQHRARWCLGMEESQTQQQGEQPQQKESQQQQGFGAYIALEENAGPLTLADELTFDKDDIVNVWIPTVTKPPSSGAAEGDGGTRVAWYKATNARTKQTGYVQLSKLSPLDHIDPDLYSAGGRQYLSTVSAGACVSIGCACVSGPGLQQQQQQQQGGQQQQQPPQQTAISDAFTGLKLGSGGDTITDPTTAADELYVKCGTPGTVLKDPGNTRLICY</sequence>
<dbReference type="Proteomes" id="UP000075886">
    <property type="component" value="Unassembled WGS sequence"/>
</dbReference>
<proteinExistence type="predicted"/>
<name>A0A182Q4I4_9DIPT</name>
<evidence type="ECO:0000313" key="2">
    <source>
        <dbReference type="EnsemblMetazoa" id="AFAF002916-PA"/>
    </source>
</evidence>